<dbReference type="GO" id="GO:0045039">
    <property type="term" value="P:protein insertion into mitochondrial inner membrane"/>
    <property type="evidence" value="ECO:0007669"/>
    <property type="project" value="UniProtKB-ARBA"/>
</dbReference>
<evidence type="ECO:0000256" key="12">
    <source>
        <dbReference type="ARBA" id="ARBA00025151"/>
    </source>
</evidence>
<dbReference type="SUPFAM" id="SSF144122">
    <property type="entry name" value="Tim10-like"/>
    <property type="match status" value="1"/>
</dbReference>
<evidence type="ECO:0000256" key="9">
    <source>
        <dbReference type="ARBA" id="ARBA00023128"/>
    </source>
</evidence>
<evidence type="ECO:0000256" key="8">
    <source>
        <dbReference type="ARBA" id="ARBA00023010"/>
    </source>
</evidence>
<evidence type="ECO:0000256" key="3">
    <source>
        <dbReference type="ARBA" id="ARBA00022448"/>
    </source>
</evidence>
<keyword evidence="5 14" id="KW-0999">Mitochondrion inner membrane</keyword>
<keyword evidence="4" id="KW-0479">Metal-binding</keyword>
<keyword evidence="9 14" id="KW-0496">Mitochondrion</keyword>
<reference evidence="17" key="1">
    <citation type="journal article" date="2017" name="Genome Biol. Evol.">
        <title>The complete genome sequence of the phytopathogenic fungus Sclerotinia sclerotiorum reveals insights into the genome architecture of broad host range pathogens.</title>
        <authorList>
            <person name="Derbyshire M."/>
            <person name="Denton-Giles M."/>
            <person name="Hegedus D."/>
            <person name="Seifbarghy S."/>
            <person name="Rollins J."/>
            <person name="van Kan J."/>
            <person name="Seidl M.F."/>
            <person name="Faino L."/>
            <person name="Mbengue M."/>
            <person name="Navaud O."/>
            <person name="Raffaele S."/>
            <person name="Hammond-Kosack K."/>
            <person name="Heard S."/>
            <person name="Oliver R."/>
        </authorList>
    </citation>
    <scope>NUCLEOTIDE SEQUENCE [LARGE SCALE GENOMIC DNA]</scope>
    <source>
        <strain evidence="17">ATCC 18683 / 1980 / Ss-1</strain>
    </source>
</reference>
<dbReference type="AlphaFoldDB" id="A0A1D9QJG9"/>
<keyword evidence="5 14" id="KW-0472">Membrane</keyword>
<comment type="domain">
    <text evidence="14">The twin CX3C motif contains 4 conserved Cys residues that form 2 disulfide bonds in the mitochondrial intermembrane space.</text>
</comment>
<evidence type="ECO:0000256" key="2">
    <source>
        <dbReference type="ARBA" id="ARBA00006720"/>
    </source>
</evidence>
<accession>A0A1D9QJG9</accession>
<sequence length="97" mass="10690">MDSLNNAFASSDPKAALMNQVRQEAAMANAKQLIEKVNEHCFEKCVPKPGTSLSSGETTCFTQCMEKYMQAWNTVSKQYIARLQRESATGSTNGGMF</sequence>
<dbReference type="InterPro" id="IPR035427">
    <property type="entry name" value="Tim10-like_dom_sf"/>
</dbReference>
<evidence type="ECO:0000256" key="1">
    <source>
        <dbReference type="ARBA" id="ARBA00004137"/>
    </source>
</evidence>
<keyword evidence="11 14" id="KW-0143">Chaperone</keyword>
<evidence type="ECO:0000259" key="15">
    <source>
        <dbReference type="Pfam" id="PF02953"/>
    </source>
</evidence>
<organism evidence="16 17">
    <name type="scientific">Sclerotinia sclerotiorum (strain ATCC 18683 / 1980 / Ss-1)</name>
    <name type="common">White mold</name>
    <name type="synonym">Whetzelinia sclerotiorum</name>
    <dbReference type="NCBI Taxonomy" id="665079"/>
    <lineage>
        <taxon>Eukaryota</taxon>
        <taxon>Fungi</taxon>
        <taxon>Dikarya</taxon>
        <taxon>Ascomycota</taxon>
        <taxon>Pezizomycotina</taxon>
        <taxon>Leotiomycetes</taxon>
        <taxon>Helotiales</taxon>
        <taxon>Sclerotiniaceae</taxon>
        <taxon>Sclerotinia</taxon>
    </lineage>
</organism>
<dbReference type="InterPro" id="IPR004217">
    <property type="entry name" value="Tim10-like"/>
</dbReference>
<dbReference type="Pfam" id="PF02953">
    <property type="entry name" value="zf-Tim10_DDP"/>
    <property type="match status" value="1"/>
</dbReference>
<dbReference type="RefSeq" id="XP_001585335.1">
    <property type="nucleotide sequence ID" value="XM_001585285.1"/>
</dbReference>
<evidence type="ECO:0000256" key="10">
    <source>
        <dbReference type="ARBA" id="ARBA00023157"/>
    </source>
</evidence>
<dbReference type="EMBL" id="CP017827">
    <property type="protein sequence ID" value="APA15068.1"/>
    <property type="molecule type" value="Genomic_DNA"/>
</dbReference>
<dbReference type="FunFam" id="1.10.287.810:FF:000001">
    <property type="entry name" value="mitochondrial import inner membrane translocase subunit TIM13"/>
    <property type="match status" value="1"/>
</dbReference>
<keyword evidence="8 14" id="KW-0811">Translocation</keyword>
<name>A0A1D9QJG9_SCLS1</name>
<dbReference type="GO" id="GO:0015031">
    <property type="term" value="P:protein transport"/>
    <property type="evidence" value="ECO:0007669"/>
    <property type="project" value="UniProtKB-KW"/>
</dbReference>
<evidence type="ECO:0000313" key="16">
    <source>
        <dbReference type="EMBL" id="APA15068.1"/>
    </source>
</evidence>
<keyword evidence="7 14" id="KW-0653">Protein transport</keyword>
<evidence type="ECO:0000256" key="6">
    <source>
        <dbReference type="ARBA" id="ARBA00022833"/>
    </source>
</evidence>
<feature type="domain" description="Tim10-like" evidence="15">
    <location>
        <begin position="19"/>
        <end position="80"/>
    </location>
</feature>
<dbReference type="GO" id="GO:0005743">
    <property type="term" value="C:mitochondrial inner membrane"/>
    <property type="evidence" value="ECO:0007669"/>
    <property type="project" value="UniProtKB-SubCell"/>
</dbReference>
<keyword evidence="3 14" id="KW-0813">Transport</keyword>
<proteinExistence type="inferred from homology"/>
<comment type="subcellular location">
    <subcellularLocation>
        <location evidence="1 14">Mitochondrion inner membrane</location>
        <topology evidence="1 14">Peripheral membrane protein</topology>
        <orientation evidence="1 14">Intermembrane side</orientation>
    </subcellularLocation>
</comment>
<dbReference type="GO" id="GO:0046872">
    <property type="term" value="F:metal ion binding"/>
    <property type="evidence" value="ECO:0007669"/>
    <property type="project" value="UniProtKB-KW"/>
</dbReference>
<gene>
    <name evidence="16" type="ORF">sscle_14g098380</name>
</gene>
<evidence type="ECO:0000256" key="14">
    <source>
        <dbReference type="RuleBase" id="RU367043"/>
    </source>
</evidence>
<comment type="subunit">
    <text evidence="13">Heterohexamer; composed of 3 copies of TIM8 and 3 copies of TIM13, named soluble 70 kDa complex. Associates with the TIM22 complex, whose core is composed of TIM22 and TIM54. Interacts with the transmembrane regions of multi-pass transmembrane proteins in transit.</text>
</comment>
<dbReference type="OMA" id="MAAWNQV"/>
<evidence type="ECO:0000256" key="7">
    <source>
        <dbReference type="ARBA" id="ARBA00022927"/>
    </source>
</evidence>
<dbReference type="Gene3D" id="1.10.287.810">
    <property type="entry name" value="Mitochondrial import inner membrane translocase subunit tim13 like domains"/>
    <property type="match status" value="1"/>
</dbReference>
<comment type="similarity">
    <text evidence="2 14">Belongs to the small Tim family.</text>
</comment>
<dbReference type="VEuPathDB" id="FungiDB:sscle_14g098380"/>
<dbReference type="Proteomes" id="UP000177798">
    <property type="component" value="Chromosome 14"/>
</dbReference>
<evidence type="ECO:0000256" key="5">
    <source>
        <dbReference type="ARBA" id="ARBA00022792"/>
    </source>
</evidence>
<dbReference type="KEGG" id="ssl:SS1G_13574"/>
<evidence type="ECO:0000256" key="11">
    <source>
        <dbReference type="ARBA" id="ARBA00023186"/>
    </source>
</evidence>
<evidence type="ECO:0000256" key="13">
    <source>
        <dbReference type="ARBA" id="ARBA00025862"/>
    </source>
</evidence>
<keyword evidence="10 14" id="KW-1015">Disulfide bond</keyword>
<protein>
    <recommendedName>
        <fullName evidence="14">Mitochondrial import inner membrane translocase subunit</fullName>
    </recommendedName>
</protein>
<evidence type="ECO:0000256" key="4">
    <source>
        <dbReference type="ARBA" id="ARBA00022723"/>
    </source>
</evidence>
<evidence type="ECO:0000313" key="17">
    <source>
        <dbReference type="Proteomes" id="UP000177798"/>
    </source>
</evidence>
<keyword evidence="6" id="KW-0862">Zinc</keyword>
<comment type="function">
    <text evidence="12">Mitochondrial intermembrane chaperone that participates in the import and insertion of some multi-pass transmembrane proteins into the mitochondrial inner membrane. Also required for the transfer of beta-barrel precursors from the TOM complex to the sorting and assembly machinery (SAM complex) of the outer membrane. Acts as a chaperone-like protein that protects the hydrophobic precursors from aggregation and guide them through the mitochondrial intermembrane space. The TIM8-TIM13 complex is non essential and only mediates the import of few proteins, while the predominant TIM9-TIM10 70 kDa complex is crucial and mediates the import of much more proteins.</text>
</comment>
<dbReference type="OrthoDB" id="7813104at2759"/>
<dbReference type="GO" id="GO:0042719">
    <property type="term" value="C:mitochondrial intermembrane space chaperone complex"/>
    <property type="evidence" value="ECO:0007669"/>
    <property type="project" value="UniProtKB-ARBA"/>
</dbReference>